<organism evidence="1 2">
    <name type="scientific">Kitasatospora saccharophila</name>
    <dbReference type="NCBI Taxonomy" id="407973"/>
    <lineage>
        <taxon>Bacteria</taxon>
        <taxon>Bacillati</taxon>
        <taxon>Actinomycetota</taxon>
        <taxon>Actinomycetes</taxon>
        <taxon>Kitasatosporales</taxon>
        <taxon>Streptomycetaceae</taxon>
        <taxon>Kitasatospora</taxon>
    </lineage>
</organism>
<dbReference type="Proteomes" id="UP001500897">
    <property type="component" value="Unassembled WGS sequence"/>
</dbReference>
<comment type="caution">
    <text evidence="1">The sequence shown here is derived from an EMBL/GenBank/DDBJ whole genome shotgun (WGS) entry which is preliminary data.</text>
</comment>
<keyword evidence="2" id="KW-1185">Reference proteome</keyword>
<sequence length="215" mass="23306">MRGRGVWWGVGGAVLASAVWSAAVLTLPPLVRGVLGRPAAPAPAGYRAADDLCATAALPAFARLYPSPSGSPYHYTTRHRVLDEMYCSQYRQKAGGDSEHYSLYLQVQLHHQVDPRPEFGAQRDGLAQRHYLISPVAELGDEAYLGYLDDPDRGDTGRHYLTQVLYVRQGGMTCYAGWSGSYLDGRTAAPDLDLVRSALVSDTRDILRGLGGSPA</sequence>
<name>A0ABN2W7W8_9ACTN</name>
<accession>A0ABN2W7W8</accession>
<evidence type="ECO:0000313" key="2">
    <source>
        <dbReference type="Proteomes" id="UP001500897"/>
    </source>
</evidence>
<evidence type="ECO:0000313" key="1">
    <source>
        <dbReference type="EMBL" id="GAA2085437.1"/>
    </source>
</evidence>
<dbReference type="EMBL" id="BAAANS010000002">
    <property type="protein sequence ID" value="GAA2085437.1"/>
    <property type="molecule type" value="Genomic_DNA"/>
</dbReference>
<proteinExistence type="predicted"/>
<gene>
    <name evidence="1" type="ORF">GCM10009759_05190</name>
</gene>
<protein>
    <recommendedName>
        <fullName evidence="3">DUF4136 domain-containing protein</fullName>
    </recommendedName>
</protein>
<evidence type="ECO:0008006" key="3">
    <source>
        <dbReference type="Google" id="ProtNLM"/>
    </source>
</evidence>
<reference evidence="1 2" key="1">
    <citation type="journal article" date="2019" name="Int. J. Syst. Evol. Microbiol.">
        <title>The Global Catalogue of Microorganisms (GCM) 10K type strain sequencing project: providing services to taxonomists for standard genome sequencing and annotation.</title>
        <authorList>
            <consortium name="The Broad Institute Genomics Platform"/>
            <consortium name="The Broad Institute Genome Sequencing Center for Infectious Disease"/>
            <person name="Wu L."/>
            <person name="Ma J."/>
        </authorList>
    </citation>
    <scope>NUCLEOTIDE SEQUENCE [LARGE SCALE GENOMIC DNA]</scope>
    <source>
        <strain evidence="1 2">JCM 14559</strain>
    </source>
</reference>
<dbReference type="RefSeq" id="WP_344550030.1">
    <property type="nucleotide sequence ID" value="NZ_BAAANS010000002.1"/>
</dbReference>